<sequence length="204" mass="22877">MVLRPSLLSSLLTKRFFSTTYRKMAPKQEWMVILPDAAGKLSKRMEVRPDHLNNLKPHVDSGLWVFGGASLDEPIKEGEPPKINGSVMLAVADTKEEVMKSVKEDVYFKSGVWDESKVSFYLKSGSRWNAVHDSLQVHGNSCDKILAFRLFCRLIVSTTDMTVLHGYVRLATPCCGGLQSFANAKTQIQIFPFKSAIREQLPKA</sequence>
<evidence type="ECO:0000313" key="5">
    <source>
        <dbReference type="Proteomes" id="UP000281677"/>
    </source>
</evidence>
<dbReference type="VEuPathDB" id="FungiDB:BTJ68_11812"/>
<reference evidence="4 5" key="1">
    <citation type="journal article" date="2018" name="BMC Genomics">
        <title>Genomic evidence for intraspecific hybridization in a clonal and extremely halotolerant yeast.</title>
        <authorList>
            <person name="Gostincar C."/>
            <person name="Stajich J.E."/>
            <person name="Zupancic J."/>
            <person name="Zalar P."/>
            <person name="Gunde-Cimerman N."/>
        </authorList>
    </citation>
    <scope>NUCLEOTIDE SEQUENCE [LARGE SCALE GENOMIC DNA]</scope>
    <source>
        <strain evidence="3 5">EXF-120</strain>
        <strain evidence="2 4">EXF-562</strain>
    </source>
</reference>
<dbReference type="PANTHER" id="PTHR33606:SF3">
    <property type="entry name" value="PROTEIN YCII"/>
    <property type="match status" value="1"/>
</dbReference>
<dbReference type="Proteomes" id="UP000281677">
    <property type="component" value="Unassembled WGS sequence"/>
</dbReference>
<proteinExistence type="predicted"/>
<dbReference type="InterPro" id="IPR005545">
    <property type="entry name" value="YCII"/>
</dbReference>
<dbReference type="SUPFAM" id="SSF54909">
    <property type="entry name" value="Dimeric alpha+beta barrel"/>
    <property type="match status" value="1"/>
</dbReference>
<dbReference type="InterPro" id="IPR011008">
    <property type="entry name" value="Dimeric_a/b-barrel"/>
</dbReference>
<evidence type="ECO:0000313" key="2">
    <source>
        <dbReference type="EMBL" id="RMZ03618.1"/>
    </source>
</evidence>
<evidence type="ECO:0000313" key="4">
    <source>
        <dbReference type="Proteomes" id="UP000280598"/>
    </source>
</evidence>
<feature type="domain" description="YCII-related" evidence="1">
    <location>
        <begin position="30"/>
        <end position="118"/>
    </location>
</feature>
<dbReference type="EMBL" id="QWIT01000076">
    <property type="protein sequence ID" value="RMZ32176.1"/>
    <property type="molecule type" value="Genomic_DNA"/>
</dbReference>
<evidence type="ECO:0000259" key="1">
    <source>
        <dbReference type="Pfam" id="PF03795"/>
    </source>
</evidence>
<accession>A0A3M7J3N9</accession>
<protein>
    <recommendedName>
        <fullName evidence="1">YCII-related domain-containing protein</fullName>
    </recommendedName>
</protein>
<dbReference type="Pfam" id="PF03795">
    <property type="entry name" value="YCII"/>
    <property type="match status" value="1"/>
</dbReference>
<name>A0A3M7J3N9_HORWE</name>
<dbReference type="OrthoDB" id="5519740at2759"/>
<comment type="caution">
    <text evidence="3">The sequence shown here is derived from an EMBL/GenBank/DDBJ whole genome shotgun (WGS) entry which is preliminary data.</text>
</comment>
<dbReference type="Proteomes" id="UP000280598">
    <property type="component" value="Unassembled WGS sequence"/>
</dbReference>
<dbReference type="AlphaFoldDB" id="A0A3M7J3N9"/>
<dbReference type="PANTHER" id="PTHR33606">
    <property type="entry name" value="PROTEIN YCII"/>
    <property type="match status" value="1"/>
</dbReference>
<gene>
    <name evidence="3" type="ORF">D0859_03682</name>
    <name evidence="2" type="ORF">D0860_06731</name>
</gene>
<dbReference type="EMBL" id="QWIS01000161">
    <property type="protein sequence ID" value="RMZ03618.1"/>
    <property type="molecule type" value="Genomic_DNA"/>
</dbReference>
<dbReference type="InterPro" id="IPR051807">
    <property type="entry name" value="Sec-metab_biosynth-assoc"/>
</dbReference>
<dbReference type="Gene3D" id="3.30.70.1060">
    <property type="entry name" value="Dimeric alpha+beta barrel"/>
    <property type="match status" value="1"/>
</dbReference>
<evidence type="ECO:0000313" key="3">
    <source>
        <dbReference type="EMBL" id="RMZ32176.1"/>
    </source>
</evidence>
<organism evidence="3 5">
    <name type="scientific">Hortaea werneckii</name>
    <name type="common">Black yeast</name>
    <name type="synonym">Cladosporium werneckii</name>
    <dbReference type="NCBI Taxonomy" id="91943"/>
    <lineage>
        <taxon>Eukaryota</taxon>
        <taxon>Fungi</taxon>
        <taxon>Dikarya</taxon>
        <taxon>Ascomycota</taxon>
        <taxon>Pezizomycotina</taxon>
        <taxon>Dothideomycetes</taxon>
        <taxon>Dothideomycetidae</taxon>
        <taxon>Mycosphaerellales</taxon>
        <taxon>Teratosphaeriaceae</taxon>
        <taxon>Hortaea</taxon>
    </lineage>
</organism>